<name>A0ABU5QQV0_9BACT</name>
<dbReference type="RefSeq" id="WP_323251102.1">
    <property type="nucleotide sequence ID" value="NZ_JAYFUL010000031.1"/>
</dbReference>
<gene>
    <name evidence="1" type="ORF">VB264_16810</name>
</gene>
<comment type="caution">
    <text evidence="1">The sequence shown here is derived from an EMBL/GenBank/DDBJ whole genome shotgun (WGS) entry which is preliminary data.</text>
</comment>
<proteinExistence type="predicted"/>
<keyword evidence="2" id="KW-1185">Reference proteome</keyword>
<evidence type="ECO:0000313" key="1">
    <source>
        <dbReference type="EMBL" id="MEA5259463.1"/>
    </source>
</evidence>
<dbReference type="Proteomes" id="UP001304671">
    <property type="component" value="Unassembled WGS sequence"/>
</dbReference>
<sequence length="118" mass="13850">MTAIEKHIFANNPMKFSDKRSEALDEALNIFLETFDEYASKNELSNVEVTAFKKLIIDAYQERKATYFLESRLGDLSDSLDRAFKRVLASTFNSEEKEDNSNVFYYNKKHRLISNEQY</sequence>
<reference evidence="1 2" key="1">
    <citation type="submission" date="2023-12" db="EMBL/GenBank/DDBJ databases">
        <title>Novel species of the genus Arcicella isolated from rivers.</title>
        <authorList>
            <person name="Lu H."/>
        </authorList>
    </citation>
    <scope>NUCLEOTIDE SEQUENCE [LARGE SCALE GENOMIC DNA]</scope>
    <source>
        <strain evidence="1 2">LMG 21963</strain>
    </source>
</reference>
<organism evidence="1 2">
    <name type="scientific">Arcicella aquatica</name>
    <dbReference type="NCBI Taxonomy" id="217141"/>
    <lineage>
        <taxon>Bacteria</taxon>
        <taxon>Pseudomonadati</taxon>
        <taxon>Bacteroidota</taxon>
        <taxon>Cytophagia</taxon>
        <taxon>Cytophagales</taxon>
        <taxon>Flectobacillaceae</taxon>
        <taxon>Arcicella</taxon>
    </lineage>
</organism>
<protein>
    <submittedName>
        <fullName evidence="1">Uncharacterized protein</fullName>
    </submittedName>
</protein>
<dbReference type="EMBL" id="JAYFUL010000031">
    <property type="protein sequence ID" value="MEA5259463.1"/>
    <property type="molecule type" value="Genomic_DNA"/>
</dbReference>
<evidence type="ECO:0000313" key="2">
    <source>
        <dbReference type="Proteomes" id="UP001304671"/>
    </source>
</evidence>
<accession>A0ABU5QQV0</accession>